<organism evidence="2 3">
    <name type="scientific">Acinetobacter phage vB_AbaM_ME3</name>
    <dbReference type="NCBI Taxonomy" id="1837876"/>
    <lineage>
        <taxon>Viruses</taxon>
        <taxon>Duplodnaviria</taxon>
        <taxon>Heunggongvirae</taxon>
        <taxon>Uroviricota</taxon>
        <taxon>Caudoviricetes</taxon>
        <taxon>Metrivirus</taxon>
        <taxon>Metrivirus ME3</taxon>
    </lineage>
</organism>
<keyword evidence="3" id="KW-1185">Reference proteome</keyword>
<accession>A0A172Q0L0</accession>
<evidence type="ECO:0000256" key="1">
    <source>
        <dbReference type="SAM" id="Phobius"/>
    </source>
</evidence>
<evidence type="ECO:0000313" key="3">
    <source>
        <dbReference type="Proteomes" id="UP000225947"/>
    </source>
</evidence>
<dbReference type="EMBL" id="KU935715">
    <property type="protein sequence ID" value="AND75400.1"/>
    <property type="molecule type" value="Genomic_DNA"/>
</dbReference>
<feature type="transmembrane region" description="Helical" evidence="1">
    <location>
        <begin position="6"/>
        <end position="26"/>
    </location>
</feature>
<keyword evidence="1" id="KW-1133">Transmembrane helix</keyword>
<sequence>MGEKIAAFCLGLLLAQCLFFVIVFLFKRYKKLKRIPAPVEETIESYTDTVTRLLGFNPYEFPTITKLYNKLEKQKSNYPKTCPKAVHVLFDTINRNKIMGGEKTAVIFNPETLASLLNTSTTGSRREQLIRRYTKE</sequence>
<evidence type="ECO:0000313" key="2">
    <source>
        <dbReference type="EMBL" id="AND75400.1"/>
    </source>
</evidence>
<gene>
    <name evidence="2" type="ORF">ME3_239</name>
</gene>
<name>A0A172Q0L0_9CAUD</name>
<protein>
    <submittedName>
        <fullName evidence="2">Putative membrane protein</fullName>
    </submittedName>
</protein>
<proteinExistence type="predicted"/>
<reference evidence="3" key="1">
    <citation type="submission" date="2016-03" db="EMBL/GenBank/DDBJ databases">
        <title>Characterization of Acinetobacter baumannii phage vB_AbaM_ME3.</title>
        <authorList>
            <person name="Buttimer C.T.H."/>
            <person name="Elbreki M."/>
            <person name="Coffey A."/>
        </authorList>
    </citation>
    <scope>NUCLEOTIDE SEQUENCE [LARGE SCALE GENOMIC DNA]</scope>
</reference>
<keyword evidence="1" id="KW-0472">Membrane</keyword>
<keyword evidence="1" id="KW-0812">Transmembrane</keyword>
<dbReference type="Proteomes" id="UP000225947">
    <property type="component" value="Segment"/>
</dbReference>